<dbReference type="RefSeq" id="XP_066828422.1">
    <property type="nucleotide sequence ID" value="XM_066971377.1"/>
</dbReference>
<evidence type="ECO:0000256" key="10">
    <source>
        <dbReference type="SAM" id="Coils"/>
    </source>
</evidence>
<feature type="compositionally biased region" description="Polar residues" evidence="11">
    <location>
        <begin position="727"/>
        <end position="744"/>
    </location>
</feature>
<dbReference type="InterPro" id="IPR027417">
    <property type="entry name" value="P-loop_NTPase"/>
</dbReference>
<dbReference type="SMART" id="SM00129">
    <property type="entry name" value="KISc"/>
    <property type="match status" value="1"/>
</dbReference>
<comment type="similarity">
    <text evidence="8 9">Belongs to the TRAFAC class myosin-kinesin ATPase superfamily. Kinesin family.</text>
</comment>
<evidence type="ECO:0000256" key="6">
    <source>
        <dbReference type="ARBA" id="ARBA00023175"/>
    </source>
</evidence>
<comment type="subcellular location">
    <subcellularLocation>
        <location evidence="1">Cytoplasm</location>
        <location evidence="1">Cytoskeleton</location>
    </subcellularLocation>
</comment>
<protein>
    <recommendedName>
        <fullName evidence="9">Kinesin-like protein</fullName>
    </recommendedName>
</protein>
<evidence type="ECO:0000256" key="7">
    <source>
        <dbReference type="ARBA" id="ARBA00023212"/>
    </source>
</evidence>
<dbReference type="InterPro" id="IPR001752">
    <property type="entry name" value="Kinesin_motor_dom"/>
</dbReference>
<keyword evidence="5 8" id="KW-0067">ATP-binding</keyword>
<evidence type="ECO:0000256" key="8">
    <source>
        <dbReference type="PROSITE-ProRule" id="PRU00283"/>
    </source>
</evidence>
<feature type="region of interest" description="Disordered" evidence="11">
    <location>
        <begin position="699"/>
        <end position="754"/>
    </location>
</feature>
<dbReference type="SUPFAM" id="SSF52540">
    <property type="entry name" value="P-loop containing nucleoside triphosphate hydrolases"/>
    <property type="match status" value="1"/>
</dbReference>
<keyword evidence="14" id="KW-1185">Reference proteome</keyword>
<dbReference type="InterPro" id="IPR047149">
    <property type="entry name" value="KIF11-like"/>
</dbReference>
<dbReference type="EMBL" id="OZ022406">
    <property type="protein sequence ID" value="CAK9437014.1"/>
    <property type="molecule type" value="Genomic_DNA"/>
</dbReference>
<dbReference type="PANTHER" id="PTHR47970:SF12">
    <property type="entry name" value="KINESIN FAMILY MEMBER 11"/>
    <property type="match status" value="1"/>
</dbReference>
<gene>
    <name evidence="13" type="ORF">LODBEIA_P14840</name>
</gene>
<dbReference type="InterPro" id="IPR019821">
    <property type="entry name" value="Kinesin_motor_CS"/>
</dbReference>
<evidence type="ECO:0000256" key="9">
    <source>
        <dbReference type="RuleBase" id="RU000394"/>
    </source>
</evidence>
<keyword evidence="7" id="KW-0206">Cytoskeleton</keyword>
<evidence type="ECO:0000256" key="5">
    <source>
        <dbReference type="ARBA" id="ARBA00022840"/>
    </source>
</evidence>
<keyword evidence="4 8" id="KW-0547">Nucleotide-binding</keyword>
<keyword evidence="10" id="KW-0175">Coiled coil</keyword>
<keyword evidence="6 8" id="KW-0505">Motor protein</keyword>
<keyword evidence="2" id="KW-0963">Cytoplasm</keyword>
<evidence type="ECO:0000256" key="11">
    <source>
        <dbReference type="SAM" id="MobiDB-lite"/>
    </source>
</evidence>
<proteinExistence type="inferred from homology"/>
<dbReference type="PANTHER" id="PTHR47970">
    <property type="entry name" value="KINESIN-LIKE PROTEIN KIF11"/>
    <property type="match status" value="1"/>
</dbReference>
<dbReference type="PRINTS" id="PR00380">
    <property type="entry name" value="KINESINHEAVY"/>
</dbReference>
<evidence type="ECO:0000313" key="14">
    <source>
        <dbReference type="Proteomes" id="UP001497383"/>
    </source>
</evidence>
<evidence type="ECO:0000259" key="12">
    <source>
        <dbReference type="PROSITE" id="PS50067"/>
    </source>
</evidence>
<evidence type="ECO:0000256" key="1">
    <source>
        <dbReference type="ARBA" id="ARBA00004245"/>
    </source>
</evidence>
<dbReference type="Proteomes" id="UP001497383">
    <property type="component" value="Chromosome 2"/>
</dbReference>
<feature type="compositionally biased region" description="Basic and acidic residues" evidence="11">
    <location>
        <begin position="699"/>
        <end position="711"/>
    </location>
</feature>
<evidence type="ECO:0000256" key="2">
    <source>
        <dbReference type="ARBA" id="ARBA00022490"/>
    </source>
</evidence>
<dbReference type="Gene3D" id="3.40.850.10">
    <property type="entry name" value="Kinesin motor domain"/>
    <property type="match status" value="1"/>
</dbReference>
<organism evidence="13 14">
    <name type="scientific">Lodderomyces beijingensis</name>
    <dbReference type="NCBI Taxonomy" id="1775926"/>
    <lineage>
        <taxon>Eukaryota</taxon>
        <taxon>Fungi</taxon>
        <taxon>Dikarya</taxon>
        <taxon>Ascomycota</taxon>
        <taxon>Saccharomycotina</taxon>
        <taxon>Pichiomycetes</taxon>
        <taxon>Debaryomycetaceae</taxon>
        <taxon>Candida/Lodderomyces clade</taxon>
        <taxon>Lodderomyces</taxon>
    </lineage>
</organism>
<reference evidence="13 14" key="1">
    <citation type="submission" date="2024-03" db="EMBL/GenBank/DDBJ databases">
        <authorList>
            <person name="Brejova B."/>
        </authorList>
    </citation>
    <scope>NUCLEOTIDE SEQUENCE [LARGE SCALE GENOMIC DNA]</scope>
    <source>
        <strain evidence="13 14">CBS 14171</strain>
    </source>
</reference>
<evidence type="ECO:0000256" key="4">
    <source>
        <dbReference type="ARBA" id="ARBA00022741"/>
    </source>
</evidence>
<accession>A0ABP0ZLU7</accession>
<dbReference type="InterPro" id="IPR036961">
    <property type="entry name" value="Kinesin_motor_dom_sf"/>
</dbReference>
<dbReference type="Pfam" id="PF00225">
    <property type="entry name" value="Kinesin"/>
    <property type="match status" value="1"/>
</dbReference>
<name>A0ABP0ZLU7_9ASCO</name>
<feature type="binding site" evidence="8">
    <location>
        <begin position="114"/>
        <end position="121"/>
    </location>
    <ligand>
        <name>ATP</name>
        <dbReference type="ChEBI" id="CHEBI:30616"/>
    </ligand>
</feature>
<feature type="coiled-coil region" evidence="10">
    <location>
        <begin position="432"/>
        <end position="487"/>
    </location>
</feature>
<evidence type="ECO:0000313" key="13">
    <source>
        <dbReference type="EMBL" id="CAK9437014.1"/>
    </source>
</evidence>
<feature type="domain" description="Kinesin motor" evidence="12">
    <location>
        <begin position="3"/>
        <end position="369"/>
    </location>
</feature>
<dbReference type="PROSITE" id="PS50067">
    <property type="entry name" value="KINESIN_MOTOR_2"/>
    <property type="match status" value="1"/>
</dbReference>
<keyword evidence="3 9" id="KW-0493">Microtubule</keyword>
<sequence length="754" mass="85006">MSNIQVAVRCRGRNQQEIEAKSPVVLELANDNYSITEPYVLINHAATTATTSTNANANRSFTNSGAVADSFKRTYRFDETYGPQADQSSIYSNLARPLLMDFLNGSNVSILAYGQTGTGKTYTMCGPSDLKDLEATPLPETAGIIPRLLHDLFEELGTKSDDYTLKMSYLEIYNEELRDLLSQHPRKLRVVEKTMMKSTQTQKSISVQNLTERCVCSYQDSIKVLKAGTLRRKTAVTNMNDMSSRSHAIFAIQLCRSDSTSENSYTVSKMSLVDLAGSENISRSGSLVKEAGGINQSLLTLGRVINSLNEKKTNGSQHVPYRESKLTYILQDSLGGNTKTALIATISPAQINCMETCSTLDYAAKAKNVRNLPQNGHDSEVILKKTLVKNMAKEIAQLTQDLNATRNKNGIFLEKDHYLNIMQDQESLSTQLKEQQLEVSSLVAKCSRLNDEKHENASEIMRLSSGLDELRERLHATESQLQAATEAEKSQRLLADSLRQDLDKTKENFIHSRRQNSFAIGNYLAQFAELVKSKTSSFRIEAPDAKGTENLNMEEELLQKKVWQFKSKHCCSTGLVDFSDETVERIFTTMIGFQKSIYQIMEENLAKIQSSNVEFCNNLKNNSFADLEQRIRDKQNTTVKRDLETLKNTLKSSVDNYLNESISKLLAEMSATTHEEIKKERETLSTLVDPWMDKENRMTLHDAKENKEGKHSPRLQSSRRRALSLSPTKSRIPTIQRSQTNLLDDQNKRRKLIK</sequence>
<dbReference type="GeneID" id="92206680"/>
<dbReference type="PROSITE" id="PS00411">
    <property type="entry name" value="KINESIN_MOTOR_1"/>
    <property type="match status" value="1"/>
</dbReference>
<evidence type="ECO:0000256" key="3">
    <source>
        <dbReference type="ARBA" id="ARBA00022701"/>
    </source>
</evidence>